<organism evidence="1 2">
    <name type="scientific">Actinokineospora bangkokensis</name>
    <dbReference type="NCBI Taxonomy" id="1193682"/>
    <lineage>
        <taxon>Bacteria</taxon>
        <taxon>Bacillati</taxon>
        <taxon>Actinomycetota</taxon>
        <taxon>Actinomycetes</taxon>
        <taxon>Pseudonocardiales</taxon>
        <taxon>Pseudonocardiaceae</taxon>
        <taxon>Actinokineospora</taxon>
    </lineage>
</organism>
<evidence type="ECO:0000313" key="1">
    <source>
        <dbReference type="EMBL" id="OLR93592.1"/>
    </source>
</evidence>
<accession>A0A1Q9LNH4</accession>
<dbReference type="RefSeq" id="WP_075974488.1">
    <property type="nucleotide sequence ID" value="NZ_MKQR01000009.1"/>
</dbReference>
<dbReference type="Proteomes" id="UP000186040">
    <property type="component" value="Unassembled WGS sequence"/>
</dbReference>
<dbReference type="AlphaFoldDB" id="A0A1Q9LNH4"/>
<proteinExistence type="predicted"/>
<dbReference type="EMBL" id="MKQR01000009">
    <property type="protein sequence ID" value="OLR93592.1"/>
    <property type="molecule type" value="Genomic_DNA"/>
</dbReference>
<name>A0A1Q9LNH4_9PSEU</name>
<sequence>MVERTPDGRYVVVEGRRWRATDPEVPEDAAAALRKHLMAARRAVGVAVRAGDAEGERVARGRVQVAKVALGERGVPWWEASSAERRERWVAGLRELDGE</sequence>
<dbReference type="STRING" id="1193682.BJP25_15020"/>
<reference evidence="1 2" key="1">
    <citation type="submission" date="2016-10" db="EMBL/GenBank/DDBJ databases">
        <title>The Draft Genome Sequence of Actinokineospora bangkokensis 44EHWT reveals the biosynthetic pathway of antifungal compounds Thailandins with unusual extender unit butylmalonyl-CoA.</title>
        <authorList>
            <person name="Greule A."/>
            <person name="Intra B."/>
            <person name="Flemming S."/>
            <person name="Rommel M.G."/>
            <person name="Panbangred W."/>
            <person name="Bechthold A."/>
        </authorList>
    </citation>
    <scope>NUCLEOTIDE SEQUENCE [LARGE SCALE GENOMIC DNA]</scope>
    <source>
        <strain evidence="1 2">44EHW</strain>
    </source>
</reference>
<gene>
    <name evidence="1" type="ORF">BJP25_15020</name>
</gene>
<evidence type="ECO:0008006" key="3">
    <source>
        <dbReference type="Google" id="ProtNLM"/>
    </source>
</evidence>
<protein>
    <recommendedName>
        <fullName evidence="3">Biopolymer transporter Tol</fullName>
    </recommendedName>
</protein>
<evidence type="ECO:0000313" key="2">
    <source>
        <dbReference type="Proteomes" id="UP000186040"/>
    </source>
</evidence>
<comment type="caution">
    <text evidence="1">The sequence shown here is derived from an EMBL/GenBank/DDBJ whole genome shotgun (WGS) entry which is preliminary data.</text>
</comment>
<keyword evidence="2" id="KW-1185">Reference proteome</keyword>